<dbReference type="InterPro" id="IPR007714">
    <property type="entry name" value="CFA20_dom"/>
</dbReference>
<accession>A0A0G4J7A5</accession>
<name>A0A0G4J7A5_PLABS</name>
<dbReference type="InterPro" id="IPR040441">
    <property type="entry name" value="CFA20/CFAP20DC"/>
</dbReference>
<evidence type="ECO:0000313" key="3">
    <source>
        <dbReference type="EMBL" id="CEP03470.1"/>
    </source>
</evidence>
<feature type="region of interest" description="Disordered" evidence="1">
    <location>
        <begin position="219"/>
        <end position="497"/>
    </location>
</feature>
<evidence type="ECO:0000259" key="2">
    <source>
        <dbReference type="Pfam" id="PF05018"/>
    </source>
</evidence>
<feature type="compositionally biased region" description="Polar residues" evidence="1">
    <location>
        <begin position="429"/>
        <end position="438"/>
    </location>
</feature>
<dbReference type="AlphaFoldDB" id="A0A0G4J7A5"/>
<feature type="compositionally biased region" description="Basic and acidic residues" evidence="1">
    <location>
        <begin position="244"/>
        <end position="256"/>
    </location>
</feature>
<gene>
    <name evidence="3" type="ORF">PBRA_003230</name>
</gene>
<feature type="compositionally biased region" description="Low complexity" evidence="1">
    <location>
        <begin position="454"/>
        <end position="476"/>
    </location>
</feature>
<dbReference type="OrthoDB" id="10261083at2759"/>
<feature type="compositionally biased region" description="Low complexity" evidence="1">
    <location>
        <begin position="404"/>
        <end position="413"/>
    </location>
</feature>
<dbReference type="EMBL" id="CDSF01000144">
    <property type="protein sequence ID" value="CEP03470.1"/>
    <property type="molecule type" value="Genomic_DNA"/>
</dbReference>
<dbReference type="OMA" id="WESICPP"/>
<evidence type="ECO:0000256" key="1">
    <source>
        <dbReference type="SAM" id="MobiDB-lite"/>
    </source>
</evidence>
<feature type="domain" description="CFA20" evidence="2">
    <location>
        <begin position="1"/>
        <end position="171"/>
    </location>
</feature>
<dbReference type="PANTHER" id="PTHR12458">
    <property type="entry name" value="ORF PROTEIN"/>
    <property type="match status" value="1"/>
</dbReference>
<organism evidence="3 4">
    <name type="scientific">Plasmodiophora brassicae</name>
    <name type="common">Clubroot disease agent</name>
    <dbReference type="NCBI Taxonomy" id="37360"/>
    <lineage>
        <taxon>Eukaryota</taxon>
        <taxon>Sar</taxon>
        <taxon>Rhizaria</taxon>
        <taxon>Endomyxa</taxon>
        <taxon>Phytomyxea</taxon>
        <taxon>Plasmodiophorida</taxon>
        <taxon>Plasmodiophoridae</taxon>
        <taxon>Plasmodiophora</taxon>
    </lineage>
</organism>
<dbReference type="Proteomes" id="UP000039324">
    <property type="component" value="Unassembled WGS sequence"/>
</dbReference>
<feature type="compositionally biased region" description="Basic residues" evidence="1">
    <location>
        <begin position="268"/>
        <end position="278"/>
    </location>
</feature>
<feature type="compositionally biased region" description="Low complexity" evidence="1">
    <location>
        <begin position="328"/>
        <end position="338"/>
    </location>
</feature>
<feature type="compositionally biased region" description="Low complexity" evidence="1">
    <location>
        <begin position="353"/>
        <end position="363"/>
    </location>
</feature>
<evidence type="ECO:0000313" key="4">
    <source>
        <dbReference type="Proteomes" id="UP000039324"/>
    </source>
</evidence>
<dbReference type="Pfam" id="PF05018">
    <property type="entry name" value="CFA20_dom"/>
    <property type="match status" value="1"/>
</dbReference>
<protein>
    <recommendedName>
        <fullName evidence="2">CFA20 domain-containing protein</fullName>
    </recommendedName>
</protein>
<proteinExistence type="predicted"/>
<keyword evidence="4" id="KW-1185">Reference proteome</keyword>
<dbReference type="STRING" id="37360.A0A0G4J7A5"/>
<reference evidence="3 4" key="1">
    <citation type="submission" date="2015-02" db="EMBL/GenBank/DDBJ databases">
        <authorList>
            <person name="Chooi Y.-H."/>
        </authorList>
    </citation>
    <scope>NUCLEOTIDE SEQUENCE [LARGE SCALE GENOMIC DNA]</scope>
    <source>
        <strain evidence="3">E3</strain>
    </source>
</reference>
<sequence>MFSSRYQGGAAVEIVDVVGTHPLAAWRVSHASAVRRVYDRAVRGYAHVMDGGPHTSLQLPKQSHQKLSLEQPFLVLQIKFNAAPALCSLELCILDSSNTRRRVLLSSAASSPSVSPMQARLPLGDVAATRETWLNLCIDMPNITAACFQNEFRSLEGIVLRPQCSFRKVFTLRCPPADIETGHLNQYSILASIPRTLDLPSGVIRTTRMVNWESICPPAAPRKAKQEPIRSPAPKKSVAKRSRRLIEARSQLRENSARPPRQEQSSKTPRKPVTRRRLTISPVATKAPSSEPRLPLSDRKPSPTAAQDAPTSRLLPEDAKATPGTVQSDGAPSDAGPGPDDDPDVVLMGELSDGGADACSGGSRAPASSVPPKDAVEWNTDDDEIDFVQNALQFYKHEHRRPTSSRGSPRSSRVSIESVHSWARPQEVAESSESTTKAIRQRLRPIQHQRPVATTTRSEPSSRSSSTSTCSRRATTIPPPPSASPPHERAPPPKPALMFDPILKLFFNPATNTYHELR</sequence>